<dbReference type="EMBL" id="AOHS01000051">
    <property type="protein sequence ID" value="ELY26697.1"/>
    <property type="molecule type" value="Genomic_DNA"/>
</dbReference>
<sequence length="190" mass="19694">MADQSPSDDPNERTGEESDENDEWNPRLPSDVLADTFLRAENGRVITFNVLLFATIAIGFGVPPVLYNIFAGFGGSFGMEGEIESLHIVVDAIGSAILLAPVVATLTGVLTGIQFDQPPSAVGTLGAIGAVAGFVVFCLLLFVLGSLSGMPSNPLLSALTEDLFFPVTMIVGVALAAFGAAATASAFSRR</sequence>
<dbReference type="HOGENOM" id="CLU_1425122_0_0_2"/>
<dbReference type="RefSeq" id="WP_004216468.1">
    <property type="nucleotide sequence ID" value="NC_013922.1"/>
</dbReference>
<feature type="transmembrane region" description="Helical" evidence="2">
    <location>
        <begin position="46"/>
        <end position="66"/>
    </location>
</feature>
<gene>
    <name evidence="3" type="ordered locus">Nmag_0710</name>
    <name evidence="4" type="ORF">C500_16090</name>
</gene>
<keyword evidence="5" id="KW-1185">Reference proteome</keyword>
<dbReference type="EMBL" id="CP001932">
    <property type="protein sequence ID" value="ADD04295.1"/>
    <property type="molecule type" value="Genomic_DNA"/>
</dbReference>
<evidence type="ECO:0000313" key="3">
    <source>
        <dbReference type="EMBL" id="ADD04295.1"/>
    </source>
</evidence>
<dbReference type="Proteomes" id="UP000011543">
    <property type="component" value="Unassembled WGS sequence"/>
</dbReference>
<reference evidence="5" key="1">
    <citation type="submission" date="2010-02" db="EMBL/GenBank/DDBJ databases">
        <title>Complete sequence of chromosome of Natrialba magadii ATCC 43099.</title>
        <authorList>
            <consortium name="US DOE Joint Genome Institute"/>
            <person name="Lucas S."/>
            <person name="Copeland A."/>
            <person name="Lapidus A."/>
            <person name="Cheng J.-F."/>
            <person name="Bruce D."/>
            <person name="Goodwin L."/>
            <person name="Pitluck S."/>
            <person name="Davenport K."/>
            <person name="Saunders E."/>
            <person name="Detter J.C."/>
            <person name="Han C."/>
            <person name="Tapia R."/>
            <person name="Land M."/>
            <person name="Hauser L."/>
            <person name="Kyrpides N."/>
            <person name="Mikhailova N."/>
            <person name="De Castro R.E."/>
            <person name="Maupin-Furlow J.A."/>
            <person name="Woyke T."/>
        </authorList>
    </citation>
    <scope>NUCLEOTIDE SEQUENCE [LARGE SCALE GENOMIC DNA]</scope>
    <source>
        <strain evidence="5">ATCC 43099 / DSM 3394 / CCM 3739 / CIP 104546 / IAM 13178 / JCM 8861 / NBRC 102185 / NCIMB 2190 / MS3</strain>
    </source>
</reference>
<protein>
    <submittedName>
        <fullName evidence="3">Uncharacterized protein</fullName>
    </submittedName>
</protein>
<evidence type="ECO:0000256" key="2">
    <source>
        <dbReference type="SAM" id="Phobius"/>
    </source>
</evidence>
<name>D3SZG1_NATMM</name>
<evidence type="ECO:0000256" key="1">
    <source>
        <dbReference type="SAM" id="MobiDB-lite"/>
    </source>
</evidence>
<dbReference type="OrthoDB" id="170513at2157"/>
<keyword evidence="2" id="KW-0812">Transmembrane</keyword>
<dbReference type="PaxDb" id="547559-Nmag_0710"/>
<feature type="region of interest" description="Disordered" evidence="1">
    <location>
        <begin position="1"/>
        <end position="27"/>
    </location>
</feature>
<dbReference type="GeneID" id="8823538"/>
<evidence type="ECO:0000313" key="6">
    <source>
        <dbReference type="Proteomes" id="UP000011543"/>
    </source>
</evidence>
<accession>D3SZG1</accession>
<reference evidence="3" key="4">
    <citation type="submission" date="2016-09" db="EMBL/GenBank/DDBJ databases">
        <authorList>
            <person name="Pfeiffer F."/>
        </authorList>
    </citation>
    <scope>NUCLEOTIDE SEQUENCE</scope>
    <source>
        <strain evidence="3">ATCC 43099</strain>
    </source>
</reference>
<organism evidence="3 5">
    <name type="scientific">Natrialba magadii (strain ATCC 43099 / DSM 3394 / CCM 3739 / CIP 104546 / IAM 13178 / JCM 8861 / NBRC 102185 / NCIMB 2190 / MS3)</name>
    <name type="common">Natronobacterium magadii</name>
    <dbReference type="NCBI Taxonomy" id="547559"/>
    <lineage>
        <taxon>Archaea</taxon>
        <taxon>Methanobacteriati</taxon>
        <taxon>Methanobacteriota</taxon>
        <taxon>Stenosarchaea group</taxon>
        <taxon>Halobacteria</taxon>
        <taxon>Halobacteriales</taxon>
        <taxon>Natrialbaceae</taxon>
        <taxon>Natrialba</taxon>
    </lineage>
</organism>
<keyword evidence="2" id="KW-0472">Membrane</keyword>
<keyword evidence="2" id="KW-1133">Transmembrane helix</keyword>
<evidence type="ECO:0000313" key="5">
    <source>
        <dbReference type="Proteomes" id="UP000001879"/>
    </source>
</evidence>
<dbReference type="KEGG" id="nmg:Nmag_0710"/>
<feature type="transmembrane region" description="Helical" evidence="2">
    <location>
        <begin position="122"/>
        <end position="143"/>
    </location>
</feature>
<proteinExistence type="predicted"/>
<reference evidence="3 5" key="2">
    <citation type="journal article" date="2012" name="BMC Genomics">
        <title>A comparative genomics perspective on the genetic content of the alkaliphilic haloarchaeon Natrialba magadii ATCC 43099T.</title>
        <authorList>
            <person name="Siddaramappa S."/>
            <person name="Challacombe J.F."/>
            <person name="Decastro R.E."/>
            <person name="Pfeiffer F."/>
            <person name="Sastre D.E."/>
            <person name="Gimenez M.I."/>
            <person name="Paggi R.A."/>
            <person name="Detter J.C."/>
            <person name="Davenport K.W."/>
            <person name="Goodwin L.A."/>
            <person name="Kyrpides N."/>
            <person name="Tapia R."/>
            <person name="Pitluck S."/>
            <person name="Lucas S."/>
            <person name="Woyke T."/>
            <person name="Maupin-Furlow J.A."/>
        </authorList>
    </citation>
    <scope>NUCLEOTIDE SEQUENCE [LARGE SCALE GENOMIC DNA]</scope>
    <source>
        <strain evidence="3">ATCC 43099</strain>
        <strain evidence="5">ATCC 43099 / DSM 3394 / CCM 3739 / CIP 104546 / IAM 13178 / JCM 8861 / NBRC 102185 / NCIMB 2190 / MS3</strain>
    </source>
</reference>
<dbReference type="PATRIC" id="fig|547559.17.peg.3158"/>
<reference evidence="4 6" key="3">
    <citation type="journal article" date="2014" name="PLoS Genet.">
        <title>Phylogenetically driven sequencing of extremely halophilic archaea reveals strategies for static and dynamic osmo-response.</title>
        <authorList>
            <person name="Becker E.A."/>
            <person name="Seitzer P.M."/>
            <person name="Tritt A."/>
            <person name="Larsen D."/>
            <person name="Krusor M."/>
            <person name="Yao A.I."/>
            <person name="Wu D."/>
            <person name="Madern D."/>
            <person name="Eisen J.A."/>
            <person name="Darling A.E."/>
            <person name="Facciotti M.T."/>
        </authorList>
    </citation>
    <scope>NUCLEOTIDE SEQUENCE [LARGE SCALE GENOMIC DNA]</scope>
    <source>
        <strain evidence="6">ATCC 43099 / DSM 3394 / CCM 3739 / CIP 104546 / IAM 13178 / JCM 8861 / NBRC 102185 / NCIMB 2190 / MS3</strain>
        <strain evidence="4">MS-3</strain>
    </source>
</reference>
<evidence type="ECO:0000313" key="4">
    <source>
        <dbReference type="EMBL" id="ELY26697.1"/>
    </source>
</evidence>
<feature type="transmembrane region" description="Helical" evidence="2">
    <location>
        <begin position="86"/>
        <end position="110"/>
    </location>
</feature>
<feature type="transmembrane region" description="Helical" evidence="2">
    <location>
        <begin position="163"/>
        <end position="187"/>
    </location>
</feature>
<dbReference type="AlphaFoldDB" id="D3SZG1"/>
<dbReference type="Proteomes" id="UP000001879">
    <property type="component" value="Chromosome"/>
</dbReference>